<comment type="caution">
    <text evidence="12">The sequence shown here is derived from an EMBL/GenBank/DDBJ whole genome shotgun (WGS) entry which is preliminary data.</text>
</comment>
<dbReference type="InterPro" id="IPR018151">
    <property type="entry name" value="TF_GreA/GreB_CS"/>
</dbReference>
<sequence>MSDKVPMTVIGAQRLREELQRLKSVERPAVIEAIAEARAKGDLSENAEYDAAKEQQAFIEGRIREVEDFLARAQVIDPKTLNTGGKIVFAATVDLEDAEGKEVTYQIVGDAEADIKENKISISSPIARALIGKHEGDLVEVRAPAGTREYTILAVRYE</sequence>
<dbReference type="Pfam" id="PF03449">
    <property type="entry name" value="GreA_GreB_N"/>
    <property type="match status" value="1"/>
</dbReference>
<evidence type="ECO:0000256" key="5">
    <source>
        <dbReference type="ARBA" id="ARBA00023163"/>
    </source>
</evidence>
<gene>
    <name evidence="8" type="primary">greA</name>
    <name evidence="12" type="ORF">B1757_03205</name>
</gene>
<keyword evidence="13" id="KW-1185">Reference proteome</keyword>
<dbReference type="InterPro" id="IPR001437">
    <property type="entry name" value="Tscrpt_elong_fac_GreA/B_C"/>
</dbReference>
<name>A0A2I1DP26_9PROT</name>
<dbReference type="Pfam" id="PF01272">
    <property type="entry name" value="GreA_GreB"/>
    <property type="match status" value="1"/>
</dbReference>
<evidence type="ECO:0000259" key="11">
    <source>
        <dbReference type="Pfam" id="PF03449"/>
    </source>
</evidence>
<dbReference type="InterPro" id="IPR036805">
    <property type="entry name" value="Tscrpt_elong_fac_GreA/B_N_sf"/>
</dbReference>
<evidence type="ECO:0000256" key="6">
    <source>
        <dbReference type="ARBA" id="ARBA00024916"/>
    </source>
</evidence>
<keyword evidence="3 8" id="KW-0805">Transcription regulation</keyword>
<comment type="function">
    <text evidence="6 8 9">Necessary for efficient RNA polymerase transcription elongation past template-encoded arresting sites. The arresting sites in DNA have the property of trapping a certain fraction of elongating RNA polymerases that pass through, resulting in locked ternary complexes. Cleavage of the nascent transcript by cleavage factors such as GreA or GreB allows the resumption of elongation from the new 3'terminus. GreA releases sequences of 2 to 3 nucleotides.</text>
</comment>
<dbReference type="OrthoDB" id="5293773at2"/>
<dbReference type="NCBIfam" id="NF001263">
    <property type="entry name" value="PRK00226.1-4"/>
    <property type="match status" value="1"/>
</dbReference>
<dbReference type="FunFam" id="1.10.287.180:FF:000001">
    <property type="entry name" value="Transcription elongation factor GreA"/>
    <property type="match status" value="1"/>
</dbReference>
<evidence type="ECO:0000259" key="10">
    <source>
        <dbReference type="Pfam" id="PF01272"/>
    </source>
</evidence>
<dbReference type="PANTHER" id="PTHR30437:SF4">
    <property type="entry name" value="TRANSCRIPTION ELONGATION FACTOR GREA"/>
    <property type="match status" value="1"/>
</dbReference>
<dbReference type="NCBIfam" id="TIGR01462">
    <property type="entry name" value="greA"/>
    <property type="match status" value="1"/>
</dbReference>
<dbReference type="FunFam" id="3.10.50.30:FF:000001">
    <property type="entry name" value="Transcription elongation factor GreA"/>
    <property type="match status" value="1"/>
</dbReference>
<feature type="domain" description="Transcription elongation factor GreA/GreB N-terminal" evidence="11">
    <location>
        <begin position="5"/>
        <end position="75"/>
    </location>
</feature>
<dbReference type="Gene3D" id="3.10.50.30">
    <property type="entry name" value="Transcription elongation factor, GreA/GreB, C-terminal domain"/>
    <property type="match status" value="1"/>
</dbReference>
<evidence type="ECO:0000313" key="13">
    <source>
        <dbReference type="Proteomes" id="UP000234329"/>
    </source>
</evidence>
<dbReference type="NCBIfam" id="NF001264">
    <property type="entry name" value="PRK00226.1-5"/>
    <property type="match status" value="1"/>
</dbReference>
<accession>A0A2I1DP26</accession>
<dbReference type="InterPro" id="IPR022691">
    <property type="entry name" value="Tscrpt_elong_fac_GreA/B_N"/>
</dbReference>
<dbReference type="EMBL" id="MXAV01000008">
    <property type="protein sequence ID" value="PKY11644.1"/>
    <property type="molecule type" value="Genomic_DNA"/>
</dbReference>
<evidence type="ECO:0000313" key="12">
    <source>
        <dbReference type="EMBL" id="PKY11644.1"/>
    </source>
</evidence>
<dbReference type="Gene3D" id="1.10.287.180">
    <property type="entry name" value="Transcription elongation factor, GreA/GreB, N-terminal domain"/>
    <property type="match status" value="1"/>
</dbReference>
<dbReference type="SUPFAM" id="SSF54534">
    <property type="entry name" value="FKBP-like"/>
    <property type="match status" value="1"/>
</dbReference>
<dbReference type="GO" id="GO:0032784">
    <property type="term" value="P:regulation of DNA-templated transcription elongation"/>
    <property type="evidence" value="ECO:0007669"/>
    <property type="project" value="UniProtKB-UniRule"/>
</dbReference>
<organism evidence="12 13">
    <name type="scientific">Acidithiobacillus marinus</name>
    <dbReference type="NCBI Taxonomy" id="187490"/>
    <lineage>
        <taxon>Bacteria</taxon>
        <taxon>Pseudomonadati</taxon>
        <taxon>Pseudomonadota</taxon>
        <taxon>Acidithiobacillia</taxon>
        <taxon>Acidithiobacillales</taxon>
        <taxon>Acidithiobacillaceae</taxon>
        <taxon>Acidithiobacillus</taxon>
    </lineage>
</organism>
<evidence type="ECO:0000256" key="2">
    <source>
        <dbReference type="ARBA" id="ARBA00013729"/>
    </source>
</evidence>
<dbReference type="InterPro" id="IPR028624">
    <property type="entry name" value="Tscrpt_elong_fac_GreA/B"/>
</dbReference>
<proteinExistence type="inferred from homology"/>
<dbReference type="PROSITE" id="PS00830">
    <property type="entry name" value="GREAB_2"/>
    <property type="match status" value="1"/>
</dbReference>
<keyword evidence="4 8" id="KW-0238">DNA-binding</keyword>
<dbReference type="GO" id="GO:0070063">
    <property type="term" value="F:RNA polymerase binding"/>
    <property type="evidence" value="ECO:0007669"/>
    <property type="project" value="InterPro"/>
</dbReference>
<evidence type="ECO:0000256" key="8">
    <source>
        <dbReference type="HAMAP-Rule" id="MF_00105"/>
    </source>
</evidence>
<dbReference type="RefSeq" id="WP_101536951.1">
    <property type="nucleotide sequence ID" value="NZ_MXAV01000008.1"/>
</dbReference>
<dbReference type="InterPro" id="IPR006359">
    <property type="entry name" value="Tscrpt_elong_fac_GreA"/>
</dbReference>
<dbReference type="HAMAP" id="MF_00105">
    <property type="entry name" value="GreA_GreB"/>
    <property type="match status" value="1"/>
</dbReference>
<evidence type="ECO:0000256" key="7">
    <source>
        <dbReference type="ARBA" id="ARBA00030776"/>
    </source>
</evidence>
<dbReference type="GO" id="GO:0003677">
    <property type="term" value="F:DNA binding"/>
    <property type="evidence" value="ECO:0007669"/>
    <property type="project" value="UniProtKB-UniRule"/>
</dbReference>
<protein>
    <recommendedName>
        <fullName evidence="2 8">Transcription elongation factor GreA</fullName>
    </recommendedName>
    <alternativeName>
        <fullName evidence="7 8">Transcript cleavage factor GreA</fullName>
    </alternativeName>
</protein>
<dbReference type="AlphaFoldDB" id="A0A2I1DP26"/>
<evidence type="ECO:0000256" key="3">
    <source>
        <dbReference type="ARBA" id="ARBA00023015"/>
    </source>
</evidence>
<dbReference type="GO" id="GO:0003746">
    <property type="term" value="F:translation elongation factor activity"/>
    <property type="evidence" value="ECO:0007669"/>
    <property type="project" value="UniProtKB-KW"/>
</dbReference>
<keyword evidence="5 8" id="KW-0804">Transcription</keyword>
<dbReference type="PIRSF" id="PIRSF006092">
    <property type="entry name" value="GreA_GreB"/>
    <property type="match status" value="1"/>
</dbReference>
<dbReference type="InParanoid" id="A0A2I1DP26"/>
<dbReference type="InterPro" id="IPR023459">
    <property type="entry name" value="Tscrpt_elong_fac_GreA/B_fam"/>
</dbReference>
<feature type="domain" description="Transcription elongation factor GreA/GreB C-terminal" evidence="10">
    <location>
        <begin position="84"/>
        <end position="157"/>
    </location>
</feature>
<keyword evidence="12" id="KW-0251">Elongation factor</keyword>
<evidence type="ECO:0000256" key="9">
    <source>
        <dbReference type="RuleBase" id="RU000556"/>
    </source>
</evidence>
<evidence type="ECO:0000256" key="4">
    <source>
        <dbReference type="ARBA" id="ARBA00023125"/>
    </source>
</evidence>
<evidence type="ECO:0000256" key="1">
    <source>
        <dbReference type="ARBA" id="ARBA00008213"/>
    </source>
</evidence>
<reference evidence="12 13" key="1">
    <citation type="submission" date="2017-03" db="EMBL/GenBank/DDBJ databases">
        <title>Draft genime sequence of the acidophilic sulfur-oxidizing bacterium Acidithiobacillus sp. SH, isolated from seawater.</title>
        <authorList>
            <person name="Sharmin S."/>
            <person name="Tokuhisa M."/>
            <person name="Kanao T."/>
            <person name="Kamimura K."/>
        </authorList>
    </citation>
    <scope>NUCLEOTIDE SEQUENCE [LARGE SCALE GENOMIC DNA]</scope>
    <source>
        <strain evidence="12 13">SH</strain>
    </source>
</reference>
<dbReference type="GO" id="GO:0006354">
    <property type="term" value="P:DNA-templated transcription elongation"/>
    <property type="evidence" value="ECO:0007669"/>
    <property type="project" value="TreeGrafter"/>
</dbReference>
<dbReference type="NCBIfam" id="NF001261">
    <property type="entry name" value="PRK00226.1-2"/>
    <property type="match status" value="1"/>
</dbReference>
<dbReference type="InterPro" id="IPR036953">
    <property type="entry name" value="GreA/GreB_C_sf"/>
</dbReference>
<dbReference type="FunCoup" id="A0A2I1DP26">
    <property type="interactions" value="504"/>
</dbReference>
<dbReference type="PANTHER" id="PTHR30437">
    <property type="entry name" value="TRANSCRIPTION ELONGATION FACTOR GREA"/>
    <property type="match status" value="1"/>
</dbReference>
<comment type="similarity">
    <text evidence="1 8 9">Belongs to the GreA/GreB family.</text>
</comment>
<dbReference type="SUPFAM" id="SSF46557">
    <property type="entry name" value="GreA transcript cleavage protein, N-terminal domain"/>
    <property type="match status" value="1"/>
</dbReference>
<dbReference type="PROSITE" id="PS00829">
    <property type="entry name" value="GREAB_1"/>
    <property type="match status" value="1"/>
</dbReference>
<keyword evidence="12" id="KW-0648">Protein biosynthesis</keyword>
<dbReference type="Proteomes" id="UP000234329">
    <property type="component" value="Unassembled WGS sequence"/>
</dbReference>